<dbReference type="InterPro" id="IPR014327">
    <property type="entry name" value="RNA_pol_sigma70_bacteroid"/>
</dbReference>
<dbReference type="Gene3D" id="1.10.1740.10">
    <property type="match status" value="1"/>
</dbReference>
<dbReference type="Proteomes" id="UP000071561">
    <property type="component" value="Chromosome"/>
</dbReference>
<evidence type="ECO:0000313" key="7">
    <source>
        <dbReference type="EMBL" id="AMP97464.1"/>
    </source>
</evidence>
<organism evidence="7 8">
    <name type="scientific">Pedobacter cryoconitis</name>
    <dbReference type="NCBI Taxonomy" id="188932"/>
    <lineage>
        <taxon>Bacteria</taxon>
        <taxon>Pseudomonadati</taxon>
        <taxon>Bacteroidota</taxon>
        <taxon>Sphingobacteriia</taxon>
        <taxon>Sphingobacteriales</taxon>
        <taxon>Sphingobacteriaceae</taxon>
        <taxon>Pedobacter</taxon>
    </lineage>
</organism>
<dbReference type="NCBIfam" id="TIGR02985">
    <property type="entry name" value="Sig70_bacteroi1"/>
    <property type="match status" value="1"/>
</dbReference>
<dbReference type="Pfam" id="PF04542">
    <property type="entry name" value="Sigma70_r2"/>
    <property type="match status" value="1"/>
</dbReference>
<dbReference type="InterPro" id="IPR013249">
    <property type="entry name" value="RNA_pol_sigma70_r4_t2"/>
</dbReference>
<accession>A0A127V831</accession>
<feature type="domain" description="RNA polymerase sigma-70 region 2" evidence="5">
    <location>
        <begin position="28"/>
        <end position="91"/>
    </location>
</feature>
<proteinExistence type="inferred from homology"/>
<name>A0A127V831_9SPHI</name>
<dbReference type="GO" id="GO:0016987">
    <property type="term" value="F:sigma factor activity"/>
    <property type="evidence" value="ECO:0007669"/>
    <property type="project" value="UniProtKB-KW"/>
</dbReference>
<evidence type="ECO:0000256" key="2">
    <source>
        <dbReference type="ARBA" id="ARBA00023015"/>
    </source>
</evidence>
<reference evidence="7 8" key="1">
    <citation type="submission" date="2016-03" db="EMBL/GenBank/DDBJ databases">
        <title>Complete genome sequence of Pedobacter cryoconitis PAMC 27485.</title>
        <authorList>
            <person name="Lee J."/>
            <person name="Kim O.-S."/>
        </authorList>
    </citation>
    <scope>NUCLEOTIDE SEQUENCE [LARGE SCALE GENOMIC DNA]</scope>
    <source>
        <strain evidence="7 8">PAMC 27485</strain>
    </source>
</reference>
<dbReference type="InterPro" id="IPR039425">
    <property type="entry name" value="RNA_pol_sigma-70-like"/>
</dbReference>
<evidence type="ECO:0000259" key="5">
    <source>
        <dbReference type="Pfam" id="PF04542"/>
    </source>
</evidence>
<evidence type="ECO:0000313" key="8">
    <source>
        <dbReference type="Proteomes" id="UP000071561"/>
    </source>
</evidence>
<dbReference type="EMBL" id="CP014504">
    <property type="protein sequence ID" value="AMP97464.1"/>
    <property type="molecule type" value="Genomic_DNA"/>
</dbReference>
<dbReference type="InterPro" id="IPR014284">
    <property type="entry name" value="RNA_pol_sigma-70_dom"/>
</dbReference>
<dbReference type="OrthoDB" id="659577at2"/>
<dbReference type="InterPro" id="IPR036388">
    <property type="entry name" value="WH-like_DNA-bd_sf"/>
</dbReference>
<feature type="domain" description="RNA polymerase sigma factor 70 region 4 type 2" evidence="6">
    <location>
        <begin position="127"/>
        <end position="175"/>
    </location>
</feature>
<dbReference type="GO" id="GO:0006352">
    <property type="term" value="P:DNA-templated transcription initiation"/>
    <property type="evidence" value="ECO:0007669"/>
    <property type="project" value="InterPro"/>
</dbReference>
<evidence type="ECO:0000259" key="6">
    <source>
        <dbReference type="Pfam" id="PF08281"/>
    </source>
</evidence>
<evidence type="ECO:0000256" key="1">
    <source>
        <dbReference type="ARBA" id="ARBA00010641"/>
    </source>
</evidence>
<protein>
    <submittedName>
        <fullName evidence="7">RNA polymerase, sigma-24 subunit</fullName>
    </submittedName>
</protein>
<dbReference type="AlphaFoldDB" id="A0A127V831"/>
<evidence type="ECO:0000256" key="3">
    <source>
        <dbReference type="ARBA" id="ARBA00023082"/>
    </source>
</evidence>
<dbReference type="NCBIfam" id="TIGR02937">
    <property type="entry name" value="sigma70-ECF"/>
    <property type="match status" value="1"/>
</dbReference>
<dbReference type="SUPFAM" id="SSF88659">
    <property type="entry name" value="Sigma3 and sigma4 domains of RNA polymerase sigma factors"/>
    <property type="match status" value="1"/>
</dbReference>
<keyword evidence="3" id="KW-0731">Sigma factor</keyword>
<evidence type="ECO:0000256" key="4">
    <source>
        <dbReference type="ARBA" id="ARBA00023163"/>
    </source>
</evidence>
<dbReference type="SUPFAM" id="SSF88946">
    <property type="entry name" value="Sigma2 domain of RNA polymerase sigma factors"/>
    <property type="match status" value="1"/>
</dbReference>
<dbReference type="PANTHER" id="PTHR43133:SF46">
    <property type="entry name" value="RNA POLYMERASE SIGMA-70 FACTOR ECF SUBFAMILY"/>
    <property type="match status" value="1"/>
</dbReference>
<dbReference type="PANTHER" id="PTHR43133">
    <property type="entry name" value="RNA POLYMERASE ECF-TYPE SIGMA FACTO"/>
    <property type="match status" value="1"/>
</dbReference>
<sequence length="197" mass="23029">MNDNSALPDSDLVIRLRNGEEVAFKIIFDRWFKKLYYFSFRYLKSKEEAEEMVQETMLQLWVTREKLDERYPVSSYLYTIVKRLSLNRLKQIASSKSAAEHHFVNLKVTVNTTEDALSLSELKRITAEALALMPEKQQQVYRMSRNEGLSLDEIAFSLGILKNTVKKHLSEALKMIRIHFASRYYLLVVSLVSIINK</sequence>
<gene>
    <name evidence="7" type="ORF">AY601_0509</name>
</gene>
<keyword evidence="2" id="KW-0805">Transcription regulation</keyword>
<dbReference type="PATRIC" id="fig|188932.3.peg.519"/>
<dbReference type="Gene3D" id="1.10.10.10">
    <property type="entry name" value="Winged helix-like DNA-binding domain superfamily/Winged helix DNA-binding domain"/>
    <property type="match status" value="1"/>
</dbReference>
<dbReference type="RefSeq" id="WP_068395973.1">
    <property type="nucleotide sequence ID" value="NZ_CP014504.1"/>
</dbReference>
<keyword evidence="8" id="KW-1185">Reference proteome</keyword>
<dbReference type="InterPro" id="IPR013324">
    <property type="entry name" value="RNA_pol_sigma_r3/r4-like"/>
</dbReference>
<keyword evidence="4" id="KW-0804">Transcription</keyword>
<dbReference type="GO" id="GO:0003677">
    <property type="term" value="F:DNA binding"/>
    <property type="evidence" value="ECO:0007669"/>
    <property type="project" value="InterPro"/>
</dbReference>
<dbReference type="KEGG" id="pcm:AY601_0509"/>
<dbReference type="InterPro" id="IPR007627">
    <property type="entry name" value="RNA_pol_sigma70_r2"/>
</dbReference>
<dbReference type="Pfam" id="PF08281">
    <property type="entry name" value="Sigma70_r4_2"/>
    <property type="match status" value="1"/>
</dbReference>
<comment type="similarity">
    <text evidence="1">Belongs to the sigma-70 factor family. ECF subfamily.</text>
</comment>
<dbReference type="InterPro" id="IPR013325">
    <property type="entry name" value="RNA_pol_sigma_r2"/>
</dbReference>